<dbReference type="Proteomes" id="UP000799755">
    <property type="component" value="Unassembled WGS sequence"/>
</dbReference>
<keyword evidence="2" id="KW-1185">Reference proteome</keyword>
<accession>A0ACB6QGY4</accession>
<evidence type="ECO:0000313" key="1">
    <source>
        <dbReference type="EMBL" id="KAF2465818.1"/>
    </source>
</evidence>
<dbReference type="EMBL" id="MU003528">
    <property type="protein sequence ID" value="KAF2465818.1"/>
    <property type="molecule type" value="Genomic_DNA"/>
</dbReference>
<gene>
    <name evidence="1" type="ORF">BDR25DRAFT_306558</name>
</gene>
<organism evidence="1 2">
    <name type="scientific">Lindgomyces ingoldianus</name>
    <dbReference type="NCBI Taxonomy" id="673940"/>
    <lineage>
        <taxon>Eukaryota</taxon>
        <taxon>Fungi</taxon>
        <taxon>Dikarya</taxon>
        <taxon>Ascomycota</taxon>
        <taxon>Pezizomycotina</taxon>
        <taxon>Dothideomycetes</taxon>
        <taxon>Pleosporomycetidae</taxon>
        <taxon>Pleosporales</taxon>
        <taxon>Lindgomycetaceae</taxon>
        <taxon>Lindgomyces</taxon>
    </lineage>
</organism>
<sequence>MEELNEWESIDHDAVSGLKTGTNDVISAQSSKDPQEEKPPAPTKFSKKSESVQNDVQWHFNKEKTRENIERSREVYFAQKFSSLDLGPSNAAITPTSNQPSSNCLPSDSDRIIKSIGYSSNPSSLPHSLRMAISNRFTHDQLSKFKEEAELNFSHPLPYFFSGSFMFPACLRAVTNGTTLASVASCMTPAVLRGYNRYAVNGQPWPAMLPSTNVEDSVWGLLVFGMLESQRKAIHRFENNMFDLRRTKVEVELEGGGKVIIDAGVYVWNQSPDRLIQKEDREWKVEDLMGSAWFNSIVKRAEDEEKLLEGGSSVGF</sequence>
<evidence type="ECO:0000313" key="2">
    <source>
        <dbReference type="Proteomes" id="UP000799755"/>
    </source>
</evidence>
<name>A0ACB6QGY4_9PLEO</name>
<protein>
    <submittedName>
        <fullName evidence="1">Uncharacterized protein</fullName>
    </submittedName>
</protein>
<proteinExistence type="predicted"/>
<comment type="caution">
    <text evidence="1">The sequence shown here is derived from an EMBL/GenBank/DDBJ whole genome shotgun (WGS) entry which is preliminary data.</text>
</comment>
<reference evidence="1" key="1">
    <citation type="journal article" date="2020" name="Stud. Mycol.">
        <title>101 Dothideomycetes genomes: a test case for predicting lifestyles and emergence of pathogens.</title>
        <authorList>
            <person name="Haridas S."/>
            <person name="Albert R."/>
            <person name="Binder M."/>
            <person name="Bloem J."/>
            <person name="Labutti K."/>
            <person name="Salamov A."/>
            <person name="Andreopoulos B."/>
            <person name="Baker S."/>
            <person name="Barry K."/>
            <person name="Bills G."/>
            <person name="Bluhm B."/>
            <person name="Cannon C."/>
            <person name="Castanera R."/>
            <person name="Culley D."/>
            <person name="Daum C."/>
            <person name="Ezra D."/>
            <person name="Gonzalez J."/>
            <person name="Henrissat B."/>
            <person name="Kuo A."/>
            <person name="Liang C."/>
            <person name="Lipzen A."/>
            <person name="Lutzoni F."/>
            <person name="Magnuson J."/>
            <person name="Mondo S."/>
            <person name="Nolan M."/>
            <person name="Ohm R."/>
            <person name="Pangilinan J."/>
            <person name="Park H.-J."/>
            <person name="Ramirez L."/>
            <person name="Alfaro M."/>
            <person name="Sun H."/>
            <person name="Tritt A."/>
            <person name="Yoshinaga Y."/>
            <person name="Zwiers L.-H."/>
            <person name="Turgeon B."/>
            <person name="Goodwin S."/>
            <person name="Spatafora J."/>
            <person name="Crous P."/>
            <person name="Grigoriev I."/>
        </authorList>
    </citation>
    <scope>NUCLEOTIDE SEQUENCE</scope>
    <source>
        <strain evidence="1">ATCC 200398</strain>
    </source>
</reference>